<dbReference type="NCBIfam" id="TIGR01725">
    <property type="entry name" value="phge_HK97_gp10"/>
    <property type="match status" value="1"/>
</dbReference>
<keyword evidence="2" id="KW-1185">Reference proteome</keyword>
<dbReference type="RefSeq" id="WP_235804621.1">
    <property type="nucleotide sequence ID" value="NZ_AZEF01000012.1"/>
</dbReference>
<proteinExistence type="predicted"/>
<organism evidence="1 2">
    <name type="scientific">Liquorilactobacillus capillatus DSM 19910</name>
    <dbReference type="NCBI Taxonomy" id="1423731"/>
    <lineage>
        <taxon>Bacteria</taxon>
        <taxon>Bacillati</taxon>
        <taxon>Bacillota</taxon>
        <taxon>Bacilli</taxon>
        <taxon>Lactobacillales</taxon>
        <taxon>Lactobacillaceae</taxon>
        <taxon>Liquorilactobacillus</taxon>
    </lineage>
</organism>
<dbReference type="STRING" id="1423731.FC81_GL000688"/>
<evidence type="ECO:0000313" key="2">
    <source>
        <dbReference type="Proteomes" id="UP000051621"/>
    </source>
</evidence>
<dbReference type="AlphaFoldDB" id="A0A0R1MFV5"/>
<dbReference type="Proteomes" id="UP000051621">
    <property type="component" value="Unassembled WGS sequence"/>
</dbReference>
<dbReference type="Pfam" id="PF04883">
    <property type="entry name" value="HK97-gp10_like"/>
    <property type="match status" value="1"/>
</dbReference>
<dbReference type="InterPro" id="IPR010064">
    <property type="entry name" value="HK97-gp10_tail"/>
</dbReference>
<accession>A0A0R1MFV5</accession>
<protein>
    <submittedName>
        <fullName evidence="1">Uncharacterized protein</fullName>
    </submittedName>
</protein>
<dbReference type="PATRIC" id="fig|1423731.3.peg.706"/>
<name>A0A0R1MFV5_9LACO</name>
<gene>
    <name evidence="1" type="ORF">FC81_GL000688</name>
</gene>
<evidence type="ECO:0000313" key="1">
    <source>
        <dbReference type="EMBL" id="KRL02520.1"/>
    </source>
</evidence>
<reference evidence="1 2" key="1">
    <citation type="journal article" date="2015" name="Genome Announc.">
        <title>Expanding the biotechnology potential of lactobacilli through comparative genomics of 213 strains and associated genera.</title>
        <authorList>
            <person name="Sun Z."/>
            <person name="Harris H.M."/>
            <person name="McCann A."/>
            <person name="Guo C."/>
            <person name="Argimon S."/>
            <person name="Zhang W."/>
            <person name="Yang X."/>
            <person name="Jeffery I.B."/>
            <person name="Cooney J.C."/>
            <person name="Kagawa T.F."/>
            <person name="Liu W."/>
            <person name="Song Y."/>
            <person name="Salvetti E."/>
            <person name="Wrobel A."/>
            <person name="Rasinkangas P."/>
            <person name="Parkhill J."/>
            <person name="Rea M.C."/>
            <person name="O'Sullivan O."/>
            <person name="Ritari J."/>
            <person name="Douillard F.P."/>
            <person name="Paul Ross R."/>
            <person name="Yang R."/>
            <person name="Briner A.E."/>
            <person name="Felis G.E."/>
            <person name="de Vos W.M."/>
            <person name="Barrangou R."/>
            <person name="Klaenhammer T.R."/>
            <person name="Caufield P.W."/>
            <person name="Cui Y."/>
            <person name="Zhang H."/>
            <person name="O'Toole P.W."/>
        </authorList>
    </citation>
    <scope>NUCLEOTIDE SEQUENCE [LARGE SCALE GENOMIC DNA]</scope>
    <source>
        <strain evidence="1 2">DSM 19910</strain>
    </source>
</reference>
<comment type="caution">
    <text evidence="1">The sequence shown here is derived from an EMBL/GenBank/DDBJ whole genome shotgun (WGS) entry which is preliminary data.</text>
</comment>
<sequence>MPSLGEQMQSFFKQTGKLIPNAGQKSEITGAGAKVFAEHLQEVTKEKHYTKHNDVKYGHLADNVVYQKNNIDGEKDGSSTVGFGKKAFVAKWLNDGTKKMKGDHFVDNARRESEEKIFEAQRKKYEELTGGDY</sequence>
<dbReference type="EMBL" id="AZEF01000012">
    <property type="protein sequence ID" value="KRL02520.1"/>
    <property type="molecule type" value="Genomic_DNA"/>
</dbReference>